<accession>A0A1H5RIY2</accession>
<protein>
    <submittedName>
        <fullName evidence="7">Rieske [2Fe-2S] domain-containing protein</fullName>
    </submittedName>
</protein>
<keyword evidence="1" id="KW-0001">2Fe-2S</keyword>
<evidence type="ECO:0000256" key="1">
    <source>
        <dbReference type="ARBA" id="ARBA00022714"/>
    </source>
</evidence>
<dbReference type="GO" id="GO:0046872">
    <property type="term" value="F:metal ion binding"/>
    <property type="evidence" value="ECO:0007669"/>
    <property type="project" value="UniProtKB-KW"/>
</dbReference>
<keyword evidence="2" id="KW-0479">Metal-binding</keyword>
<keyword evidence="4" id="KW-0408">Iron</keyword>
<feature type="domain" description="Rieske" evidence="6">
    <location>
        <begin position="91"/>
        <end position="180"/>
    </location>
</feature>
<proteinExistence type="predicted"/>
<evidence type="ECO:0000313" key="7">
    <source>
        <dbReference type="EMBL" id="SEF37461.1"/>
    </source>
</evidence>
<dbReference type="Proteomes" id="UP000198878">
    <property type="component" value="Unassembled WGS sequence"/>
</dbReference>
<dbReference type="GO" id="GO:0051537">
    <property type="term" value="F:2 iron, 2 sulfur cluster binding"/>
    <property type="evidence" value="ECO:0007669"/>
    <property type="project" value="UniProtKB-KW"/>
</dbReference>
<name>A0A1H5RIY2_9PSEU</name>
<dbReference type="Pfam" id="PF19299">
    <property type="entry name" value="DUF5914"/>
    <property type="match status" value="1"/>
</dbReference>
<dbReference type="PANTHER" id="PTHR21266:SF60">
    <property type="entry name" value="3-KETOSTEROID-9-ALPHA-MONOOXYGENASE, OXYGENASE COMPONENT"/>
    <property type="match status" value="1"/>
</dbReference>
<keyword evidence="3" id="KW-0560">Oxidoreductase</keyword>
<reference evidence="8" key="1">
    <citation type="submission" date="2016-10" db="EMBL/GenBank/DDBJ databases">
        <authorList>
            <person name="Varghese N."/>
            <person name="Submissions S."/>
        </authorList>
    </citation>
    <scope>NUCLEOTIDE SEQUENCE [LARGE SCALE GENOMIC DNA]</scope>
    <source>
        <strain evidence="8">DSM 44654</strain>
    </source>
</reference>
<dbReference type="EMBL" id="FNUJ01000014">
    <property type="protein sequence ID" value="SEF37461.1"/>
    <property type="molecule type" value="Genomic_DNA"/>
</dbReference>
<dbReference type="InterPro" id="IPR045612">
    <property type="entry name" value="DUF5914"/>
</dbReference>
<dbReference type="InterPro" id="IPR050584">
    <property type="entry name" value="Cholesterol_7-desaturase"/>
</dbReference>
<dbReference type="SUPFAM" id="SSF50022">
    <property type="entry name" value="ISP domain"/>
    <property type="match status" value="1"/>
</dbReference>
<evidence type="ECO:0000256" key="3">
    <source>
        <dbReference type="ARBA" id="ARBA00023002"/>
    </source>
</evidence>
<dbReference type="GO" id="GO:0016705">
    <property type="term" value="F:oxidoreductase activity, acting on paired donors, with incorporation or reduction of molecular oxygen"/>
    <property type="evidence" value="ECO:0007669"/>
    <property type="project" value="UniProtKB-ARBA"/>
</dbReference>
<dbReference type="Pfam" id="PF00355">
    <property type="entry name" value="Rieske"/>
    <property type="match status" value="1"/>
</dbReference>
<evidence type="ECO:0000256" key="2">
    <source>
        <dbReference type="ARBA" id="ARBA00022723"/>
    </source>
</evidence>
<dbReference type="PROSITE" id="PS51296">
    <property type="entry name" value="RIESKE"/>
    <property type="match status" value="1"/>
</dbReference>
<evidence type="ECO:0000259" key="6">
    <source>
        <dbReference type="PROSITE" id="PS51296"/>
    </source>
</evidence>
<dbReference type="STRING" id="218821.SAMN05421837_11421"/>
<keyword evidence="5" id="KW-0411">Iron-sulfur</keyword>
<evidence type="ECO:0000256" key="5">
    <source>
        <dbReference type="ARBA" id="ARBA00023014"/>
    </source>
</evidence>
<keyword evidence="8" id="KW-1185">Reference proteome</keyword>
<organism evidence="7 8">
    <name type="scientific">Amycolatopsis pretoriensis</name>
    <dbReference type="NCBI Taxonomy" id="218821"/>
    <lineage>
        <taxon>Bacteria</taxon>
        <taxon>Bacillati</taxon>
        <taxon>Actinomycetota</taxon>
        <taxon>Actinomycetes</taxon>
        <taxon>Pseudonocardiales</taxon>
        <taxon>Pseudonocardiaceae</taxon>
        <taxon>Amycolatopsis</taxon>
    </lineage>
</organism>
<evidence type="ECO:0000256" key="4">
    <source>
        <dbReference type="ARBA" id="ARBA00023004"/>
    </source>
</evidence>
<dbReference type="InterPro" id="IPR036922">
    <property type="entry name" value="Rieske_2Fe-2S_sf"/>
</dbReference>
<dbReference type="AlphaFoldDB" id="A0A1H5RIY2"/>
<dbReference type="Gene3D" id="2.102.10.10">
    <property type="entry name" value="Rieske [2Fe-2S] iron-sulphur domain"/>
    <property type="match status" value="1"/>
</dbReference>
<evidence type="ECO:0000313" key="8">
    <source>
        <dbReference type="Proteomes" id="UP000198878"/>
    </source>
</evidence>
<sequence>MVRLLPRFYRDKRECARWAAEFGDVASPMRIGHDGPMNVSRRIAARWPRRWPVQPFAEPRWAKQEPTYRDCPPALIEAAGKRASARPSGNWFVVAAGREVRADRPFGVTVGGRELVAWRGPEGDVRIGPGACPHLGAPLADARVDAGGLVCRWHGLRIDGSRCGTWSPVPAHDDGVLVWARLDSLGGEQPTDAPVVPARPADAARIDAVATLTGTCEPEDVVANRLDPWHGAWFHPYSFSRLRVLEAPQGIDVPDSEDRFLVEVTFRLAGRWGVPVLAEFTCPEPRTVVMRIVEGEGVGSLVETHATPLGPGPDGRPRTAVIEATIAASERPGFAVAAKLAPAIRPLMRHTAARLWRDDLAYAERRYALRSG</sequence>
<dbReference type="InterPro" id="IPR017941">
    <property type="entry name" value="Rieske_2Fe-2S"/>
</dbReference>
<dbReference type="GO" id="GO:0004497">
    <property type="term" value="F:monooxygenase activity"/>
    <property type="evidence" value="ECO:0007669"/>
    <property type="project" value="UniProtKB-ARBA"/>
</dbReference>
<gene>
    <name evidence="7" type="ORF">SAMN05421837_11421</name>
</gene>
<dbReference type="PANTHER" id="PTHR21266">
    <property type="entry name" value="IRON-SULFUR DOMAIN CONTAINING PROTEIN"/>
    <property type="match status" value="1"/>
</dbReference>